<evidence type="ECO:0000256" key="1">
    <source>
        <dbReference type="ARBA" id="ARBA00008007"/>
    </source>
</evidence>
<dbReference type="RefSeq" id="WP_072715087.1">
    <property type="nucleotide sequence ID" value="NZ_FRAU01000003.1"/>
</dbReference>
<protein>
    <submittedName>
        <fullName evidence="2">ComF family protein</fullName>
    </submittedName>
</protein>
<accession>A0A1M6SUK2</accession>
<dbReference type="CDD" id="cd06223">
    <property type="entry name" value="PRTases_typeI"/>
    <property type="match status" value="1"/>
</dbReference>
<gene>
    <name evidence="2" type="ORF">SAMN04488087_1234</name>
</gene>
<dbReference type="PANTHER" id="PTHR47505:SF1">
    <property type="entry name" value="DNA UTILIZATION PROTEIN YHGH"/>
    <property type="match status" value="1"/>
</dbReference>
<organism evidence="2 3">
    <name type="scientific">Rhodothermus profundi</name>
    <dbReference type="NCBI Taxonomy" id="633813"/>
    <lineage>
        <taxon>Bacteria</taxon>
        <taxon>Pseudomonadati</taxon>
        <taxon>Rhodothermota</taxon>
        <taxon>Rhodothermia</taxon>
        <taxon>Rhodothermales</taxon>
        <taxon>Rhodothermaceae</taxon>
        <taxon>Rhodothermus</taxon>
    </lineage>
</organism>
<dbReference type="Gene3D" id="3.40.50.2020">
    <property type="match status" value="1"/>
</dbReference>
<dbReference type="PANTHER" id="PTHR47505">
    <property type="entry name" value="DNA UTILIZATION PROTEIN YHGH"/>
    <property type="match status" value="1"/>
</dbReference>
<dbReference type="STRING" id="633813.SAMN04488087_1234"/>
<comment type="similarity">
    <text evidence="1">Belongs to the ComF/GntX family.</text>
</comment>
<dbReference type="InterPro" id="IPR000836">
    <property type="entry name" value="PRTase_dom"/>
</dbReference>
<proteinExistence type="inferred from homology"/>
<dbReference type="Proteomes" id="UP000185812">
    <property type="component" value="Unassembled WGS sequence"/>
</dbReference>
<reference evidence="3" key="1">
    <citation type="submission" date="2016-11" db="EMBL/GenBank/DDBJ databases">
        <authorList>
            <person name="Varghese N."/>
            <person name="Submissions S."/>
        </authorList>
    </citation>
    <scope>NUCLEOTIDE SEQUENCE [LARGE SCALE GENOMIC DNA]</scope>
    <source>
        <strain evidence="3">DSM 22212</strain>
    </source>
</reference>
<dbReference type="InterPro" id="IPR051910">
    <property type="entry name" value="ComF/GntX_DNA_util-trans"/>
</dbReference>
<dbReference type="InterPro" id="IPR029057">
    <property type="entry name" value="PRTase-like"/>
</dbReference>
<dbReference type="AlphaFoldDB" id="A0A1M6SUK2"/>
<keyword evidence="3" id="KW-1185">Reference proteome</keyword>
<sequence length="235" mass="26203">MSVLSDSSTLHRLGRALLELVYPGYCLHCGARSPKRTFPLCACCLASLRRVPRGEPLRRLHRLPEAMGCFQDAHSLWYASPSGPFRPLHHALKYANRPVYALHLGRLLGQTFQNALSSIELIIPVPLHRRRYLERGYNQSAWLARGIGEVLGRPVKPELLMRVRPTQSQTYLDREARRANVAHAFVAPYPERVAGRHVLLVDDLLTTGATAAWAAQALHQVRVGSLTLVTLGLAV</sequence>
<evidence type="ECO:0000313" key="2">
    <source>
        <dbReference type="EMBL" id="SHK48404.1"/>
    </source>
</evidence>
<dbReference type="SUPFAM" id="SSF53271">
    <property type="entry name" value="PRTase-like"/>
    <property type="match status" value="1"/>
</dbReference>
<name>A0A1M6SUK2_9BACT</name>
<evidence type="ECO:0000313" key="3">
    <source>
        <dbReference type="Proteomes" id="UP000185812"/>
    </source>
</evidence>
<dbReference type="EMBL" id="FRAU01000003">
    <property type="protein sequence ID" value="SHK48404.1"/>
    <property type="molecule type" value="Genomic_DNA"/>
</dbReference>
<dbReference type="OrthoDB" id="9779910at2"/>